<name>A0AAD5X3H0_9FUNG</name>
<dbReference type="Proteomes" id="UP001212841">
    <property type="component" value="Unassembled WGS sequence"/>
</dbReference>
<organism evidence="3 4">
    <name type="scientific">Rhizophlyctis rosea</name>
    <dbReference type="NCBI Taxonomy" id="64517"/>
    <lineage>
        <taxon>Eukaryota</taxon>
        <taxon>Fungi</taxon>
        <taxon>Fungi incertae sedis</taxon>
        <taxon>Chytridiomycota</taxon>
        <taxon>Chytridiomycota incertae sedis</taxon>
        <taxon>Chytridiomycetes</taxon>
        <taxon>Rhizophlyctidales</taxon>
        <taxon>Rhizophlyctidaceae</taxon>
        <taxon>Rhizophlyctis</taxon>
    </lineage>
</organism>
<dbReference type="Gene3D" id="3.40.50.300">
    <property type="entry name" value="P-loop containing nucleotide triphosphate hydrolases"/>
    <property type="match status" value="1"/>
</dbReference>
<proteinExistence type="predicted"/>
<dbReference type="InterPro" id="IPR027417">
    <property type="entry name" value="P-loop_NTPase"/>
</dbReference>
<feature type="coiled-coil region" evidence="1">
    <location>
        <begin position="173"/>
        <end position="204"/>
    </location>
</feature>
<dbReference type="GO" id="GO:0005525">
    <property type="term" value="F:GTP binding"/>
    <property type="evidence" value="ECO:0007669"/>
    <property type="project" value="InterPro"/>
</dbReference>
<accession>A0AAD5X3H0</accession>
<keyword evidence="4" id="KW-1185">Reference proteome</keyword>
<evidence type="ECO:0000259" key="2">
    <source>
        <dbReference type="Pfam" id="PF01926"/>
    </source>
</evidence>
<dbReference type="EMBL" id="JADGJD010000221">
    <property type="protein sequence ID" value="KAJ3053281.1"/>
    <property type="molecule type" value="Genomic_DNA"/>
</dbReference>
<protein>
    <recommendedName>
        <fullName evidence="2">G domain-containing protein</fullName>
    </recommendedName>
</protein>
<dbReference type="CDD" id="cd00882">
    <property type="entry name" value="Ras_like_GTPase"/>
    <property type="match status" value="1"/>
</dbReference>
<dbReference type="SUPFAM" id="SSF52540">
    <property type="entry name" value="P-loop containing nucleoside triphosphate hydrolases"/>
    <property type="match status" value="1"/>
</dbReference>
<feature type="domain" description="G" evidence="2">
    <location>
        <begin position="2"/>
        <end position="79"/>
    </location>
</feature>
<evidence type="ECO:0000313" key="4">
    <source>
        <dbReference type="Proteomes" id="UP001212841"/>
    </source>
</evidence>
<dbReference type="InterPro" id="IPR006073">
    <property type="entry name" value="GTP-bd"/>
</dbReference>
<reference evidence="3" key="1">
    <citation type="submission" date="2020-05" db="EMBL/GenBank/DDBJ databases">
        <title>Phylogenomic resolution of chytrid fungi.</title>
        <authorList>
            <person name="Stajich J.E."/>
            <person name="Amses K."/>
            <person name="Simmons R."/>
            <person name="Seto K."/>
            <person name="Myers J."/>
            <person name="Bonds A."/>
            <person name="Quandt C.A."/>
            <person name="Barry K."/>
            <person name="Liu P."/>
            <person name="Grigoriev I."/>
            <person name="Longcore J.E."/>
            <person name="James T.Y."/>
        </authorList>
    </citation>
    <scope>NUCLEOTIDE SEQUENCE</scope>
    <source>
        <strain evidence="3">JEL0318</strain>
    </source>
</reference>
<keyword evidence="1" id="KW-0175">Coiled coil</keyword>
<gene>
    <name evidence="3" type="ORF">HK097_004644</name>
</gene>
<evidence type="ECO:0000256" key="1">
    <source>
        <dbReference type="SAM" id="Coils"/>
    </source>
</evidence>
<sequence>MMVVAGESGAGKSTTLNRLYRHELFPTGTGKAVTRDIHVVTTVLEDAINISSKKTSNPFTFTLQMTDVPGGNDTDLEKDVENVALIQKLFTQNEDFQTRNLTIIERAVFSAHTEGKEMVDAVNSSGGKVYPNVVLLMCRANSTRLEGCFRQMLARLEVSGLIDVKEPNLAIVLTEANDLLNSLLEDEERELEENRKATGEFKKDIDSLVRDVLGFTVSPKVRFVENARSQEEYEKVATAQQRARKKKEMKNRTSGTIQPARESFTESDQPLIGLVLKDGSPCHHDLMVDVVDVCFKDPLGKAVFGIYRYSTNRGRAKLQLGRHLVKAAGAANELSGVQEREQKRMNELFQVQATWVGRKLVEAEDSSRTFT</sequence>
<dbReference type="Pfam" id="PF01926">
    <property type="entry name" value="MMR_HSR1"/>
    <property type="match status" value="1"/>
</dbReference>
<evidence type="ECO:0000313" key="3">
    <source>
        <dbReference type="EMBL" id="KAJ3053281.1"/>
    </source>
</evidence>
<comment type="caution">
    <text evidence="3">The sequence shown here is derived from an EMBL/GenBank/DDBJ whole genome shotgun (WGS) entry which is preliminary data.</text>
</comment>
<dbReference type="AlphaFoldDB" id="A0AAD5X3H0"/>